<accession>A0A0E9WBW7</accession>
<protein>
    <submittedName>
        <fullName evidence="1">Uncharacterized protein</fullName>
    </submittedName>
</protein>
<dbReference type="AlphaFoldDB" id="A0A0E9WBW7"/>
<reference evidence="1" key="2">
    <citation type="journal article" date="2015" name="Fish Shellfish Immunol.">
        <title>Early steps in the European eel (Anguilla anguilla)-Vibrio vulnificus interaction in the gills: Role of the RtxA13 toxin.</title>
        <authorList>
            <person name="Callol A."/>
            <person name="Pajuelo D."/>
            <person name="Ebbesson L."/>
            <person name="Teles M."/>
            <person name="MacKenzie S."/>
            <person name="Amaro C."/>
        </authorList>
    </citation>
    <scope>NUCLEOTIDE SEQUENCE</scope>
</reference>
<evidence type="ECO:0000313" key="1">
    <source>
        <dbReference type="EMBL" id="JAH87781.1"/>
    </source>
</evidence>
<name>A0A0E9WBW7_ANGAN</name>
<reference evidence="1" key="1">
    <citation type="submission" date="2014-11" db="EMBL/GenBank/DDBJ databases">
        <authorList>
            <person name="Amaro Gonzalez C."/>
        </authorList>
    </citation>
    <scope>NUCLEOTIDE SEQUENCE</scope>
</reference>
<dbReference type="EMBL" id="GBXM01020796">
    <property type="protein sequence ID" value="JAH87781.1"/>
    <property type="molecule type" value="Transcribed_RNA"/>
</dbReference>
<organism evidence="1">
    <name type="scientific">Anguilla anguilla</name>
    <name type="common">European freshwater eel</name>
    <name type="synonym">Muraena anguilla</name>
    <dbReference type="NCBI Taxonomy" id="7936"/>
    <lineage>
        <taxon>Eukaryota</taxon>
        <taxon>Metazoa</taxon>
        <taxon>Chordata</taxon>
        <taxon>Craniata</taxon>
        <taxon>Vertebrata</taxon>
        <taxon>Euteleostomi</taxon>
        <taxon>Actinopterygii</taxon>
        <taxon>Neopterygii</taxon>
        <taxon>Teleostei</taxon>
        <taxon>Anguilliformes</taxon>
        <taxon>Anguillidae</taxon>
        <taxon>Anguilla</taxon>
    </lineage>
</organism>
<sequence>MSMRHNNLIELHPEQSLLALS</sequence>
<proteinExistence type="predicted"/>